<accession>A0ABQ4QAY1</accession>
<dbReference type="Proteomes" id="UP000887222">
    <property type="component" value="Unassembled WGS sequence"/>
</dbReference>
<evidence type="ECO:0000313" key="2">
    <source>
        <dbReference type="Proteomes" id="UP000887222"/>
    </source>
</evidence>
<dbReference type="RefSeq" id="WP_220810462.1">
    <property type="nucleotide sequence ID" value="NZ_BPMK01000025.1"/>
</dbReference>
<comment type="caution">
    <text evidence="1">The sequence shown here is derived from an EMBL/GenBank/DDBJ whole genome shotgun (WGS) entry which is preliminary data.</text>
</comment>
<dbReference type="EMBL" id="BPMK01000025">
    <property type="protein sequence ID" value="GIZ54052.1"/>
    <property type="molecule type" value="Genomic_DNA"/>
</dbReference>
<proteinExistence type="predicted"/>
<name>A0ABQ4QAY1_9BURK</name>
<sequence>MSHDKVIDALLRDLAELRADFDALTRTSLRQAGENQVYRKTLLALVAGDGLAALSDELRRDEAQFVHECMSEDCMEGAQAAQRLVLLAIEESGRKAGIA</sequence>
<reference evidence="1 2" key="1">
    <citation type="journal article" date="2022" name="Int. J. Syst. Evol. Microbiol.">
        <title>Noviherbaspirillum aridicola sp. nov., isolated from an arid soil in Pakistan.</title>
        <authorList>
            <person name="Khan I.U."/>
            <person name="Saqib M."/>
            <person name="Amin A."/>
            <person name="Hussain F."/>
            <person name="Li L."/>
            <person name="Liu Y.H."/>
            <person name="Fang B.Z."/>
            <person name="Ahmed I."/>
            <person name="Li W.J."/>
        </authorList>
    </citation>
    <scope>NUCLEOTIDE SEQUENCE [LARGE SCALE GENOMIC DNA]</scope>
    <source>
        <strain evidence="1 2">NCCP-691</strain>
    </source>
</reference>
<protein>
    <submittedName>
        <fullName evidence="1">Uncharacterized protein</fullName>
    </submittedName>
</protein>
<organism evidence="1 2">
    <name type="scientific">Noviherbaspirillum aridicola</name>
    <dbReference type="NCBI Taxonomy" id="2849687"/>
    <lineage>
        <taxon>Bacteria</taxon>
        <taxon>Pseudomonadati</taxon>
        <taxon>Pseudomonadota</taxon>
        <taxon>Betaproteobacteria</taxon>
        <taxon>Burkholderiales</taxon>
        <taxon>Oxalobacteraceae</taxon>
        <taxon>Noviherbaspirillum</taxon>
    </lineage>
</organism>
<keyword evidence="2" id="KW-1185">Reference proteome</keyword>
<gene>
    <name evidence="1" type="ORF">NCCP691_40660</name>
</gene>
<evidence type="ECO:0000313" key="1">
    <source>
        <dbReference type="EMBL" id="GIZ54052.1"/>
    </source>
</evidence>